<proteinExistence type="predicted"/>
<organism evidence="2 3">
    <name type="scientific">Paenochrobactrum gallinarii</name>
    <dbReference type="NCBI Taxonomy" id="643673"/>
    <lineage>
        <taxon>Bacteria</taxon>
        <taxon>Pseudomonadati</taxon>
        <taxon>Pseudomonadota</taxon>
        <taxon>Alphaproteobacteria</taxon>
        <taxon>Hyphomicrobiales</taxon>
        <taxon>Brucellaceae</taxon>
        <taxon>Paenochrobactrum</taxon>
    </lineage>
</organism>
<evidence type="ECO:0000313" key="3">
    <source>
        <dbReference type="Proteomes" id="UP000555393"/>
    </source>
</evidence>
<dbReference type="RefSeq" id="WP_184222518.1">
    <property type="nucleotide sequence ID" value="NZ_JACIIU010000007.1"/>
</dbReference>
<evidence type="ECO:0000313" key="2">
    <source>
        <dbReference type="EMBL" id="MBB6261293.1"/>
    </source>
</evidence>
<keyword evidence="3" id="KW-1185">Reference proteome</keyword>
<feature type="domain" description="SMc04008-like" evidence="1">
    <location>
        <begin position="30"/>
        <end position="95"/>
    </location>
</feature>
<dbReference type="InterPro" id="IPR023163">
    <property type="entry name" value="SMc04008-like_domain"/>
</dbReference>
<sequence>MSKIDDQTQVELEAAAFRRLVQHLREHADVQNIDMMNLAGFCRNCLANWYKDAAEEKEISLSKDDARAIIYGMPFDEWKSRYQTEATDAQKQAFAAKNHDH</sequence>
<dbReference type="Proteomes" id="UP000555393">
    <property type="component" value="Unassembled WGS sequence"/>
</dbReference>
<evidence type="ECO:0000259" key="1">
    <source>
        <dbReference type="Pfam" id="PF06844"/>
    </source>
</evidence>
<dbReference type="AlphaFoldDB" id="A0A841LT61"/>
<dbReference type="Gene3D" id="1.10.3340.10">
    <property type="entry name" value="SMc04008-like"/>
    <property type="match status" value="1"/>
</dbReference>
<gene>
    <name evidence="2" type="ORF">FHS77_001844</name>
</gene>
<dbReference type="InterPro" id="IPR036810">
    <property type="entry name" value="SMc04008-like_sf"/>
</dbReference>
<dbReference type="SUPFAM" id="SSF158757">
    <property type="entry name" value="SMc04008-like"/>
    <property type="match status" value="1"/>
</dbReference>
<dbReference type="EMBL" id="JACIIU010000007">
    <property type="protein sequence ID" value="MBB6261293.1"/>
    <property type="molecule type" value="Genomic_DNA"/>
</dbReference>
<protein>
    <recommendedName>
        <fullName evidence="1">SMc04008-like domain-containing protein</fullName>
    </recommendedName>
</protein>
<accession>A0A841LT61</accession>
<name>A0A841LT61_9HYPH</name>
<reference evidence="2 3" key="1">
    <citation type="submission" date="2020-08" db="EMBL/GenBank/DDBJ databases">
        <title>Genomic Encyclopedia of Type Strains, Phase IV (KMG-IV): sequencing the most valuable type-strain genomes for metagenomic binning, comparative biology and taxonomic classification.</title>
        <authorList>
            <person name="Goeker M."/>
        </authorList>
    </citation>
    <scope>NUCLEOTIDE SEQUENCE [LARGE SCALE GENOMIC DNA]</scope>
    <source>
        <strain evidence="2 3">DSM 22336</strain>
    </source>
</reference>
<comment type="caution">
    <text evidence="2">The sequence shown here is derived from an EMBL/GenBank/DDBJ whole genome shotgun (WGS) entry which is preliminary data.</text>
</comment>
<dbReference type="Pfam" id="PF06844">
    <property type="entry name" value="DUF1244"/>
    <property type="match status" value="1"/>
</dbReference>